<evidence type="ECO:0000313" key="4">
    <source>
        <dbReference type="Proteomes" id="UP000587002"/>
    </source>
</evidence>
<dbReference type="Pfam" id="PF22725">
    <property type="entry name" value="GFO_IDH_MocA_C3"/>
    <property type="match status" value="1"/>
</dbReference>
<gene>
    <name evidence="3" type="ORF">HNR68_002946</name>
</gene>
<evidence type="ECO:0000259" key="2">
    <source>
        <dbReference type="Pfam" id="PF22725"/>
    </source>
</evidence>
<dbReference type="AlphaFoldDB" id="A0A853AKJ1"/>
<dbReference type="InterPro" id="IPR000683">
    <property type="entry name" value="Gfo/Idh/MocA-like_OxRdtase_N"/>
</dbReference>
<dbReference type="Gene3D" id="3.40.50.720">
    <property type="entry name" value="NAD(P)-binding Rossmann-like Domain"/>
    <property type="match status" value="1"/>
</dbReference>
<feature type="domain" description="Gfo/Idh/MocA-like oxidoreductase N-terminal" evidence="1">
    <location>
        <begin position="17"/>
        <end position="134"/>
    </location>
</feature>
<dbReference type="Pfam" id="PF01408">
    <property type="entry name" value="GFO_IDH_MocA"/>
    <property type="match status" value="1"/>
</dbReference>
<evidence type="ECO:0000313" key="3">
    <source>
        <dbReference type="EMBL" id="NYI84316.1"/>
    </source>
</evidence>
<evidence type="ECO:0000259" key="1">
    <source>
        <dbReference type="Pfam" id="PF01408"/>
    </source>
</evidence>
<keyword evidence="4" id="KW-1185">Reference proteome</keyword>
<dbReference type="SUPFAM" id="SSF55347">
    <property type="entry name" value="Glyceraldehyde-3-phosphate dehydrogenase-like, C-terminal domain"/>
    <property type="match status" value="1"/>
</dbReference>
<dbReference type="SUPFAM" id="SSF51735">
    <property type="entry name" value="NAD(P)-binding Rossmann-fold domains"/>
    <property type="match status" value="1"/>
</dbReference>
<name>A0A853AKJ1_9PSEU</name>
<reference evidence="3 4" key="1">
    <citation type="submission" date="2020-07" db="EMBL/GenBank/DDBJ databases">
        <title>Sequencing the genomes of 1000 actinobacteria strains.</title>
        <authorList>
            <person name="Klenk H.-P."/>
        </authorList>
    </citation>
    <scope>NUCLEOTIDE SEQUENCE [LARGE SCALE GENOMIC DNA]</scope>
    <source>
        <strain evidence="3 4">DSM 44065</strain>
    </source>
</reference>
<dbReference type="InterPro" id="IPR055170">
    <property type="entry name" value="GFO_IDH_MocA-like_dom"/>
</dbReference>
<dbReference type="PANTHER" id="PTHR43708:SF8">
    <property type="entry name" value="OXIDOREDUCTASE"/>
    <property type="match status" value="1"/>
</dbReference>
<dbReference type="PANTHER" id="PTHR43708">
    <property type="entry name" value="CONSERVED EXPRESSED OXIDOREDUCTASE (EUROFUNG)"/>
    <property type="match status" value="1"/>
</dbReference>
<dbReference type="Proteomes" id="UP000587002">
    <property type="component" value="Unassembled WGS sequence"/>
</dbReference>
<feature type="domain" description="GFO/IDH/MocA-like oxidoreductase" evidence="2">
    <location>
        <begin position="153"/>
        <end position="284"/>
    </location>
</feature>
<accession>A0A853AKJ1</accession>
<protein>
    <submittedName>
        <fullName evidence="3">Oxidoreductase</fullName>
    </submittedName>
</protein>
<comment type="caution">
    <text evidence="3">The sequence shown here is derived from an EMBL/GenBank/DDBJ whole genome shotgun (WGS) entry which is preliminary data.</text>
</comment>
<proteinExistence type="predicted"/>
<dbReference type="GO" id="GO:0000166">
    <property type="term" value="F:nucleotide binding"/>
    <property type="evidence" value="ECO:0007669"/>
    <property type="project" value="InterPro"/>
</dbReference>
<dbReference type="InterPro" id="IPR051317">
    <property type="entry name" value="Gfo/Idh/MocA_oxidoreduct"/>
</dbReference>
<sequence length="366" mass="38591">MSGGDARADTAARDGRIRTAVVGMGWAGRSIWLPRLAQHPAFALTAAVDPDAVVRASVRRDHPDLTVLPTVDALGAEPVDLAVVAVPNHLHAPVACELLARGTPVFLEKPVCLDAAEADQLAEAERSGGTVLLAGSAARYRADVRRLAELVPKLGTVRHVDLSWVRSRGVPSAGGWFTDQRTAGGGALVDLGWHLLDVLTGLLGPLGVAQAVGAVSDDFLHDGAWRAVWRKDAPVAAGGDVEDTARAFLVTDHGTSVSLRASWASHEPRDVTTIRVEGSAGSAELRCTFGFSPNREGGPVLTLLRDGEPERIEVPREAIGAEYHQQLDQLVSALTDPAAPGRAITEARSTIDVIDRVYASAARSRA</sequence>
<dbReference type="InterPro" id="IPR036291">
    <property type="entry name" value="NAD(P)-bd_dom_sf"/>
</dbReference>
<dbReference type="EMBL" id="JACCFJ010000001">
    <property type="protein sequence ID" value="NYI84316.1"/>
    <property type="molecule type" value="Genomic_DNA"/>
</dbReference>
<dbReference type="Gene3D" id="3.30.360.10">
    <property type="entry name" value="Dihydrodipicolinate Reductase, domain 2"/>
    <property type="match status" value="1"/>
</dbReference>
<organism evidence="3 4">
    <name type="scientific">Saccharopolyspora hordei</name>
    <dbReference type="NCBI Taxonomy" id="1838"/>
    <lineage>
        <taxon>Bacteria</taxon>
        <taxon>Bacillati</taxon>
        <taxon>Actinomycetota</taxon>
        <taxon>Actinomycetes</taxon>
        <taxon>Pseudonocardiales</taxon>
        <taxon>Pseudonocardiaceae</taxon>
        <taxon>Saccharopolyspora</taxon>
    </lineage>
</organism>